<proteinExistence type="predicted"/>
<reference evidence="1" key="1">
    <citation type="submission" date="2022-09" db="EMBL/GenBank/DDBJ databases">
        <title>Aureispira anguillicida sp. nov., isolated from Leptocephalus of Japanese eel Anguilla japonica.</title>
        <authorList>
            <person name="Yuasa K."/>
            <person name="Mekata T."/>
            <person name="Ikunari K."/>
        </authorList>
    </citation>
    <scope>NUCLEOTIDE SEQUENCE</scope>
    <source>
        <strain evidence="1">EL160426</strain>
    </source>
</reference>
<dbReference type="EMBL" id="AP026867">
    <property type="protein sequence ID" value="BDS11432.1"/>
    <property type="molecule type" value="Genomic_DNA"/>
</dbReference>
<accession>A0A915YE39</accession>
<gene>
    <name evidence="1" type="ORF">AsAng_0021460</name>
</gene>
<sequence length="54" mass="6200">MSKKSSSPSVFGSFWAMQKEQQVLITPLFAPKMRARLKPPIVHFIKKKQLNSLL</sequence>
<organism evidence="1 2">
    <name type="scientific">Aureispira anguillae</name>
    <dbReference type="NCBI Taxonomy" id="2864201"/>
    <lineage>
        <taxon>Bacteria</taxon>
        <taxon>Pseudomonadati</taxon>
        <taxon>Bacteroidota</taxon>
        <taxon>Saprospiria</taxon>
        <taxon>Saprospirales</taxon>
        <taxon>Saprospiraceae</taxon>
        <taxon>Aureispira</taxon>
    </lineage>
</organism>
<keyword evidence="2" id="KW-1185">Reference proteome</keyword>
<evidence type="ECO:0000313" key="2">
    <source>
        <dbReference type="Proteomes" id="UP001060919"/>
    </source>
</evidence>
<name>A0A915YE39_9BACT</name>
<dbReference type="AlphaFoldDB" id="A0A915YE39"/>
<protein>
    <submittedName>
        <fullName evidence="1">Uncharacterized protein</fullName>
    </submittedName>
</protein>
<dbReference type="Proteomes" id="UP001060919">
    <property type="component" value="Chromosome"/>
</dbReference>
<dbReference type="KEGG" id="aup:AsAng_0021460"/>
<evidence type="ECO:0000313" key="1">
    <source>
        <dbReference type="EMBL" id="BDS11432.1"/>
    </source>
</evidence>